<dbReference type="Pfam" id="PF10173">
    <property type="entry name" value="Mit_KHE1"/>
    <property type="match status" value="1"/>
</dbReference>
<evidence type="ECO:0000313" key="3">
    <source>
        <dbReference type="EMBL" id="KKA28917.1"/>
    </source>
</evidence>
<dbReference type="AlphaFoldDB" id="A0A0F4ZEI2"/>
<gene>
    <name evidence="3" type="ORF">TD95_002501</name>
</gene>
<reference evidence="3 4" key="1">
    <citation type="submission" date="2015-03" db="EMBL/GenBank/DDBJ databases">
        <authorList>
            <person name="Radwan O."/>
            <person name="Al-Naeli F.A."/>
            <person name="Rendon G.A."/>
            <person name="Fields C."/>
        </authorList>
    </citation>
    <scope>NUCLEOTIDE SEQUENCE [LARGE SCALE GENOMIC DNA]</scope>
    <source>
        <strain evidence="3">CR-DP1</strain>
    </source>
</reference>
<keyword evidence="2" id="KW-1133">Transmembrane helix</keyword>
<dbReference type="EMBL" id="LAEV01001091">
    <property type="protein sequence ID" value="KKA28917.1"/>
    <property type="molecule type" value="Genomic_DNA"/>
</dbReference>
<dbReference type="GO" id="GO:0006813">
    <property type="term" value="P:potassium ion transport"/>
    <property type="evidence" value="ECO:0007669"/>
    <property type="project" value="TreeGrafter"/>
</dbReference>
<feature type="compositionally biased region" description="Basic and acidic residues" evidence="1">
    <location>
        <begin position="334"/>
        <end position="357"/>
    </location>
</feature>
<accession>A0A0F4ZEI2</accession>
<keyword evidence="2" id="KW-0472">Membrane</keyword>
<evidence type="ECO:0000313" key="4">
    <source>
        <dbReference type="Proteomes" id="UP000033483"/>
    </source>
</evidence>
<protein>
    <recommendedName>
        <fullName evidence="5">Mitochondrial K+-H+ exchange-related-domain-containing protein</fullName>
    </recommendedName>
</protein>
<dbReference type="GO" id="GO:1902600">
    <property type="term" value="P:proton transmembrane transport"/>
    <property type="evidence" value="ECO:0007669"/>
    <property type="project" value="TreeGrafter"/>
</dbReference>
<comment type="caution">
    <text evidence="3">The sequence shown here is derived from an EMBL/GenBank/DDBJ whole genome shotgun (WGS) entry which is preliminary data.</text>
</comment>
<keyword evidence="2" id="KW-0812">Transmembrane</keyword>
<feature type="compositionally biased region" description="Basic and acidic residues" evidence="1">
    <location>
        <begin position="300"/>
        <end position="318"/>
    </location>
</feature>
<evidence type="ECO:0000256" key="1">
    <source>
        <dbReference type="SAM" id="MobiDB-lite"/>
    </source>
</evidence>
<dbReference type="PANTHER" id="PTHR28062:SF1">
    <property type="entry name" value="TRANSMEMBRANE PROTEIN"/>
    <property type="match status" value="1"/>
</dbReference>
<organism evidence="3 4">
    <name type="scientific">Thielaviopsis punctulata</name>
    <dbReference type="NCBI Taxonomy" id="72032"/>
    <lineage>
        <taxon>Eukaryota</taxon>
        <taxon>Fungi</taxon>
        <taxon>Dikarya</taxon>
        <taxon>Ascomycota</taxon>
        <taxon>Pezizomycotina</taxon>
        <taxon>Sordariomycetes</taxon>
        <taxon>Hypocreomycetidae</taxon>
        <taxon>Microascales</taxon>
        <taxon>Ceratocystidaceae</taxon>
        <taxon>Thielaviopsis</taxon>
    </lineage>
</organism>
<feature type="compositionally biased region" description="Basic residues" evidence="1">
    <location>
        <begin position="319"/>
        <end position="333"/>
    </location>
</feature>
<name>A0A0F4ZEI2_9PEZI</name>
<dbReference type="Proteomes" id="UP000033483">
    <property type="component" value="Unassembled WGS sequence"/>
</dbReference>
<evidence type="ECO:0008006" key="5">
    <source>
        <dbReference type="Google" id="ProtNLM"/>
    </source>
</evidence>
<dbReference type="InterPro" id="IPR018786">
    <property type="entry name" value="Mit_KHE1"/>
</dbReference>
<proteinExistence type="predicted"/>
<dbReference type="OrthoDB" id="5562676at2759"/>
<dbReference type="PANTHER" id="PTHR28062">
    <property type="entry name" value="K+-H+ EXCHANGE-LIKE PROTEIN"/>
    <property type="match status" value="1"/>
</dbReference>
<dbReference type="GO" id="GO:0005743">
    <property type="term" value="C:mitochondrial inner membrane"/>
    <property type="evidence" value="ECO:0007669"/>
    <property type="project" value="TreeGrafter"/>
</dbReference>
<evidence type="ECO:0000256" key="2">
    <source>
        <dbReference type="SAM" id="Phobius"/>
    </source>
</evidence>
<feature type="transmembrane region" description="Helical" evidence="2">
    <location>
        <begin position="132"/>
        <end position="151"/>
    </location>
</feature>
<keyword evidence="4" id="KW-1185">Reference proteome</keyword>
<sequence>MRLYLLPVSTKRSLLYAHRLNTTTATNVSLHDRIVQRAAAMWASWEAKDGGWQKHVAVYGNKLLRHIPMEEWSLKSVPPLSAALKNLKTEQEKKSLEPVDVVYPASAIKKDQVPLVLQKLATEREALHRKRLIWCCIGMPIAVPFAIVPVVPNIPLFYLMYRAWSHWKAIAGGKHMQFLLSNNLLHFCESPKLDTAYSTAPPAALPKASTATSEKLLLSDTGVEILTQALDIPEVQTELDRAVFQVQKSIDAEIKSIVKSAPAQNTLSNETADAAVVPVSAEPEKTCSWQKQPYVKSHKARDDHKDSGKKNRKEEPFHHKDKKASKFDKKHSKDSKYAARETEQKKEHEGEKRRLYA</sequence>
<feature type="region of interest" description="Disordered" evidence="1">
    <location>
        <begin position="281"/>
        <end position="357"/>
    </location>
</feature>